<protein>
    <submittedName>
        <fullName evidence="4">Sigma-54 dependent transcriptional regulator</fullName>
    </submittedName>
</protein>
<evidence type="ECO:0000313" key="4">
    <source>
        <dbReference type="EMBL" id="SLM28413.1"/>
    </source>
</evidence>
<name>A0A1W1H7I2_9BACT</name>
<feature type="domain" description="Sigma-54 factor interaction" evidence="3">
    <location>
        <begin position="159"/>
        <end position="422"/>
    </location>
</feature>
<dbReference type="PANTHER" id="PTHR32071:SF122">
    <property type="entry name" value="SIGMA FACTOR"/>
    <property type="match status" value="1"/>
</dbReference>
<dbReference type="RefSeq" id="WP_245809425.1">
    <property type="nucleotide sequence ID" value="NZ_LT828548.1"/>
</dbReference>
<accession>A0A1W1H7I2</accession>
<reference evidence="4 5" key="1">
    <citation type="submission" date="2017-03" db="EMBL/GenBank/DDBJ databases">
        <authorList>
            <person name="Afonso C.L."/>
            <person name="Miller P.J."/>
            <person name="Scott M.A."/>
            <person name="Spackman E."/>
            <person name="Goraichik I."/>
            <person name="Dimitrov K.M."/>
            <person name="Suarez D.L."/>
            <person name="Swayne D.E."/>
        </authorList>
    </citation>
    <scope>NUCLEOTIDE SEQUENCE [LARGE SCALE GENOMIC DNA]</scope>
    <source>
        <strain evidence="4">PRJEB14757</strain>
    </source>
</reference>
<proteinExistence type="predicted"/>
<dbReference type="PROSITE" id="PS50045">
    <property type="entry name" value="SIGMA54_INTERACT_4"/>
    <property type="match status" value="1"/>
</dbReference>
<dbReference type="AlphaFoldDB" id="A0A1W1H7I2"/>
<dbReference type="Pfam" id="PF00158">
    <property type="entry name" value="Sigma54_activat"/>
    <property type="match status" value="1"/>
</dbReference>
<keyword evidence="2" id="KW-0067">ATP-binding</keyword>
<dbReference type="Gene3D" id="3.40.50.300">
    <property type="entry name" value="P-loop containing nucleotide triphosphate hydrolases"/>
    <property type="match status" value="1"/>
</dbReference>
<evidence type="ECO:0000256" key="1">
    <source>
        <dbReference type="ARBA" id="ARBA00022741"/>
    </source>
</evidence>
<keyword evidence="1" id="KW-0547">Nucleotide-binding</keyword>
<dbReference type="GO" id="GO:0005524">
    <property type="term" value="F:ATP binding"/>
    <property type="evidence" value="ECO:0007669"/>
    <property type="project" value="UniProtKB-KW"/>
</dbReference>
<dbReference type="SUPFAM" id="SSF52540">
    <property type="entry name" value="P-loop containing nucleoside triphosphate hydrolases"/>
    <property type="match status" value="1"/>
</dbReference>
<gene>
    <name evidence="4" type="ORF">MTBBW1_1310111</name>
</gene>
<keyword evidence="5" id="KW-1185">Reference proteome</keyword>
<dbReference type="STRING" id="1246637.MTBBW1_1310111"/>
<evidence type="ECO:0000259" key="3">
    <source>
        <dbReference type="PROSITE" id="PS50045"/>
    </source>
</evidence>
<dbReference type="Proteomes" id="UP000191931">
    <property type="component" value="Unassembled WGS sequence"/>
</dbReference>
<dbReference type="GO" id="GO:0006355">
    <property type="term" value="P:regulation of DNA-templated transcription"/>
    <property type="evidence" value="ECO:0007669"/>
    <property type="project" value="InterPro"/>
</dbReference>
<dbReference type="EMBL" id="FWEV01000037">
    <property type="protein sequence ID" value="SLM28413.1"/>
    <property type="molecule type" value="Genomic_DNA"/>
</dbReference>
<dbReference type="InterPro" id="IPR027417">
    <property type="entry name" value="P-loop_NTPase"/>
</dbReference>
<evidence type="ECO:0000256" key="2">
    <source>
        <dbReference type="ARBA" id="ARBA00022840"/>
    </source>
</evidence>
<dbReference type="InterPro" id="IPR003593">
    <property type="entry name" value="AAA+_ATPase"/>
</dbReference>
<dbReference type="InterPro" id="IPR002078">
    <property type="entry name" value="Sigma_54_int"/>
</dbReference>
<dbReference type="PANTHER" id="PTHR32071">
    <property type="entry name" value="TRANSCRIPTIONAL REGULATORY PROTEIN"/>
    <property type="match status" value="1"/>
</dbReference>
<organism evidence="4 5">
    <name type="scientific">Desulfamplus magnetovallimortis</name>
    <dbReference type="NCBI Taxonomy" id="1246637"/>
    <lineage>
        <taxon>Bacteria</taxon>
        <taxon>Pseudomonadati</taxon>
        <taxon>Thermodesulfobacteriota</taxon>
        <taxon>Desulfobacteria</taxon>
        <taxon>Desulfobacterales</taxon>
        <taxon>Desulfobacteraceae</taxon>
        <taxon>Desulfamplus</taxon>
    </lineage>
</organism>
<evidence type="ECO:0000313" key="5">
    <source>
        <dbReference type="Proteomes" id="UP000191931"/>
    </source>
</evidence>
<dbReference type="SMART" id="SM00382">
    <property type="entry name" value="AAA"/>
    <property type="match status" value="1"/>
</dbReference>
<dbReference type="Gene3D" id="1.10.8.60">
    <property type="match status" value="1"/>
</dbReference>
<sequence length="533" mass="61655">MQLKQSQLQSEEKAFFRTVYHAAFANPFGELRERLDRKIAGLFPEVPRRESSDLCIEEVDKRIKRLENEGRGSIQGFTGKDKEIIQVVFLFDIFHKFRDRFDQLIIDQMKAGETPVHVSFAEEAMKMLHKRGIPEKKFLHYFAFSFQLRRAFFFISNFLVGTSPCMKELKRNLWNNVFTNNIQLYDNILWNRMEDFSTLILGETGTGKGTAAMAIGRSGFIPFDEKKGCFKESFTSAFIPINLSQFPEALLESELFGHKKGAFTGAVEDHKGVFQHCSSHGSIFLDEIGEVPGHIQIKLLHVLQERVFTPVGSHHASRFRGRVIAATNRPMSAITDGSIFRDDFYYRLCSDMFEVPPLRLRIRQQPGELQELLSFTVERILGKKSEELVQKVSRIIDRQLGKDYHWPGNVREVEQCVKRIILRRNYEGHPHFKKGKIENSGESKTDCLKQNSLNQKSQETDILRQKLRETDASPQKLETRKLLLQSVENGEMDVTTLVSTYCRLLYHEHGTYEAVARTTGLDRRTVKKYIKDR</sequence>
<dbReference type="CDD" id="cd00009">
    <property type="entry name" value="AAA"/>
    <property type="match status" value="1"/>
</dbReference>